<feature type="transmembrane region" description="Helical" evidence="2">
    <location>
        <begin position="394"/>
        <end position="412"/>
    </location>
</feature>
<feature type="region of interest" description="Disordered" evidence="1">
    <location>
        <begin position="267"/>
        <end position="316"/>
    </location>
</feature>
<keyword evidence="2" id="KW-0812">Transmembrane</keyword>
<feature type="compositionally biased region" description="Basic residues" evidence="1">
    <location>
        <begin position="267"/>
        <end position="278"/>
    </location>
</feature>
<dbReference type="Proteomes" id="UP001150062">
    <property type="component" value="Unassembled WGS sequence"/>
</dbReference>
<feature type="transmembrane region" description="Helical" evidence="2">
    <location>
        <begin position="216"/>
        <end position="242"/>
    </location>
</feature>
<evidence type="ECO:0000313" key="3">
    <source>
        <dbReference type="EMBL" id="KAJ6248826.1"/>
    </source>
</evidence>
<organism evidence="3 4">
    <name type="scientific">Anaeramoeba flamelloides</name>
    <dbReference type="NCBI Taxonomy" id="1746091"/>
    <lineage>
        <taxon>Eukaryota</taxon>
        <taxon>Metamonada</taxon>
        <taxon>Anaeramoebidae</taxon>
        <taxon>Anaeramoeba</taxon>
    </lineage>
</organism>
<evidence type="ECO:0000313" key="4">
    <source>
        <dbReference type="Proteomes" id="UP001150062"/>
    </source>
</evidence>
<feature type="transmembrane region" description="Helical" evidence="2">
    <location>
        <begin position="146"/>
        <end position="164"/>
    </location>
</feature>
<feature type="transmembrane region" description="Helical" evidence="2">
    <location>
        <begin position="185"/>
        <end position="204"/>
    </location>
</feature>
<feature type="transmembrane region" description="Helical" evidence="2">
    <location>
        <begin position="63"/>
        <end position="85"/>
    </location>
</feature>
<feature type="transmembrane region" description="Helical" evidence="2">
    <location>
        <begin position="35"/>
        <end position="57"/>
    </location>
</feature>
<comment type="caution">
    <text evidence="3">The sequence shown here is derived from an EMBL/GenBank/DDBJ whole genome shotgun (WGS) entry which is preliminary data.</text>
</comment>
<proteinExistence type="predicted"/>
<keyword evidence="2" id="KW-0472">Membrane</keyword>
<gene>
    <name evidence="3" type="ORF">M0813_17319</name>
</gene>
<sequence>MLSLSEQTKLEDEFRPIKQELVRKVFEQSFQKRQLLFYLGFCIFLFIASILQYLNVYGYFMDIHFSLLTFTTASLSNPFLTYLDIITSPQKKKKKPIILGERKFSTHSSKPSSRLTLTRLFSLLIIYFTISIGIIFGLHLVYLHSFVIIFTLGFPFGVRCLVFWGWTITDNDLGDSVKPMSVKYVLYHIFKSTYFSVFLPIICLKNKLFYVNLKMVFMFLIFVCFDIATLLLAQLISSNFLIKYDNLIKQKINDNKLNEKIDQLNKRNKNKQKTKITKKKNDYSFKKRKRSKSASKKQNPMTKKYKNNKTQTSTISPSNLLFSSSFLNKNKQNFQNISNSKKKSYNINDADRQNQRLIHKLSHKFKRNLDFLYYFQIIILVSLLILFFKIRHYHFTFGLLLLCNFIVLYHCLTRRREITILALFVD</sequence>
<keyword evidence="4" id="KW-1185">Reference proteome</keyword>
<feature type="transmembrane region" description="Helical" evidence="2">
    <location>
        <begin position="120"/>
        <end position="140"/>
    </location>
</feature>
<evidence type="ECO:0000256" key="1">
    <source>
        <dbReference type="SAM" id="MobiDB-lite"/>
    </source>
</evidence>
<keyword evidence="2" id="KW-1133">Transmembrane helix</keyword>
<dbReference type="EMBL" id="JAOAOG010000106">
    <property type="protein sequence ID" value="KAJ6248826.1"/>
    <property type="molecule type" value="Genomic_DNA"/>
</dbReference>
<name>A0ABQ8YW09_9EUKA</name>
<accession>A0ABQ8YW09</accession>
<evidence type="ECO:0000256" key="2">
    <source>
        <dbReference type="SAM" id="Phobius"/>
    </source>
</evidence>
<reference evidence="3" key="1">
    <citation type="submission" date="2022-08" db="EMBL/GenBank/DDBJ databases">
        <title>Novel sulfate-reducing endosymbionts in the free-living metamonad Anaeramoeba.</title>
        <authorList>
            <person name="Jerlstrom-Hultqvist J."/>
            <person name="Cepicka I."/>
            <person name="Gallot-Lavallee L."/>
            <person name="Salas-Leiva D."/>
            <person name="Curtis B.A."/>
            <person name="Zahonova K."/>
            <person name="Pipaliya S."/>
            <person name="Dacks J."/>
            <person name="Roger A.J."/>
        </authorList>
    </citation>
    <scope>NUCLEOTIDE SEQUENCE</scope>
    <source>
        <strain evidence="3">Schooner1</strain>
    </source>
</reference>
<protein>
    <submittedName>
        <fullName evidence="3">Chromatin assembly factor 1 subunit b</fullName>
    </submittedName>
</protein>
<feature type="compositionally biased region" description="Basic residues" evidence="1">
    <location>
        <begin position="286"/>
        <end position="295"/>
    </location>
</feature>
<feature type="transmembrane region" description="Helical" evidence="2">
    <location>
        <begin position="371"/>
        <end position="388"/>
    </location>
</feature>